<proteinExistence type="predicted"/>
<accession>A0ABU0HW60</accession>
<dbReference type="Proteomes" id="UP001231124">
    <property type="component" value="Unassembled WGS sequence"/>
</dbReference>
<organism evidence="1 2">
    <name type="scientific">Methylobacterium aerolatum</name>
    <dbReference type="NCBI Taxonomy" id="418708"/>
    <lineage>
        <taxon>Bacteria</taxon>
        <taxon>Pseudomonadati</taxon>
        <taxon>Pseudomonadota</taxon>
        <taxon>Alphaproteobacteria</taxon>
        <taxon>Hyphomicrobiales</taxon>
        <taxon>Methylobacteriaceae</taxon>
        <taxon>Methylobacterium</taxon>
    </lineage>
</organism>
<gene>
    <name evidence="1" type="ORF">QO012_001063</name>
</gene>
<comment type="caution">
    <text evidence="1">The sequence shown here is derived from an EMBL/GenBank/DDBJ whole genome shotgun (WGS) entry which is preliminary data.</text>
</comment>
<keyword evidence="2" id="KW-1185">Reference proteome</keyword>
<sequence length="32" mass="3469">MIRVIGIPMLTITVSRNASGWSVTITLALKLL</sequence>
<protein>
    <submittedName>
        <fullName evidence="1">Uncharacterized protein</fullName>
    </submittedName>
</protein>
<evidence type="ECO:0000313" key="1">
    <source>
        <dbReference type="EMBL" id="MDQ0446574.1"/>
    </source>
</evidence>
<reference evidence="1 2" key="1">
    <citation type="submission" date="2023-07" db="EMBL/GenBank/DDBJ databases">
        <title>Genomic Encyclopedia of Type Strains, Phase IV (KMG-IV): sequencing the most valuable type-strain genomes for metagenomic binning, comparative biology and taxonomic classification.</title>
        <authorList>
            <person name="Goeker M."/>
        </authorList>
    </citation>
    <scope>NUCLEOTIDE SEQUENCE [LARGE SCALE GENOMIC DNA]</scope>
    <source>
        <strain evidence="1 2">DSM 19013</strain>
    </source>
</reference>
<dbReference type="EMBL" id="JAUSVP010000002">
    <property type="protein sequence ID" value="MDQ0446574.1"/>
    <property type="molecule type" value="Genomic_DNA"/>
</dbReference>
<name>A0ABU0HW60_9HYPH</name>
<evidence type="ECO:0000313" key="2">
    <source>
        <dbReference type="Proteomes" id="UP001231124"/>
    </source>
</evidence>